<protein>
    <submittedName>
        <fullName evidence="2">Uncharacterized protein</fullName>
    </submittedName>
</protein>
<evidence type="ECO:0000256" key="1">
    <source>
        <dbReference type="SAM" id="MobiDB-lite"/>
    </source>
</evidence>
<feature type="compositionally biased region" description="Polar residues" evidence="1">
    <location>
        <begin position="104"/>
        <end position="115"/>
    </location>
</feature>
<keyword evidence="3" id="KW-1185">Reference proteome</keyword>
<dbReference type="Proteomes" id="UP000321523">
    <property type="component" value="Unassembled WGS sequence"/>
</dbReference>
<sequence length="126" mass="14034">MSDGKIVDPVQVRALRRHEAAVLDIQTALGVLHEGSTSLHQQAEVIVAGLTRVTETMHGLVAESDDTLRFCRDCQQAWKETDLDALIRNRDRLVLELAEKKRSSPASDWNTSPGSRFSELLPSITR</sequence>
<evidence type="ECO:0000313" key="3">
    <source>
        <dbReference type="Proteomes" id="UP000321523"/>
    </source>
</evidence>
<evidence type="ECO:0000313" key="2">
    <source>
        <dbReference type="EMBL" id="GEO43665.1"/>
    </source>
</evidence>
<proteinExistence type="predicted"/>
<gene>
    <name evidence="2" type="ORF">SAE02_78130</name>
</gene>
<name>A0A512E4K1_9PROT</name>
<feature type="region of interest" description="Disordered" evidence="1">
    <location>
        <begin position="100"/>
        <end position="126"/>
    </location>
</feature>
<accession>A0A512E4K1</accession>
<organism evidence="2 3">
    <name type="scientific">Skermanella aerolata</name>
    <dbReference type="NCBI Taxonomy" id="393310"/>
    <lineage>
        <taxon>Bacteria</taxon>
        <taxon>Pseudomonadati</taxon>
        <taxon>Pseudomonadota</taxon>
        <taxon>Alphaproteobacteria</taxon>
        <taxon>Rhodospirillales</taxon>
        <taxon>Azospirillaceae</taxon>
        <taxon>Skermanella</taxon>
    </lineage>
</organism>
<reference evidence="2 3" key="1">
    <citation type="submission" date="2019-07" db="EMBL/GenBank/DDBJ databases">
        <title>Whole genome shotgun sequence of Skermanella aerolata NBRC 106429.</title>
        <authorList>
            <person name="Hosoyama A."/>
            <person name="Uohara A."/>
            <person name="Ohji S."/>
            <person name="Ichikawa N."/>
        </authorList>
    </citation>
    <scope>NUCLEOTIDE SEQUENCE [LARGE SCALE GENOMIC DNA]</scope>
    <source>
        <strain evidence="2 3">NBRC 106429</strain>
    </source>
</reference>
<dbReference type="EMBL" id="BJYZ01000120">
    <property type="protein sequence ID" value="GEO43665.1"/>
    <property type="molecule type" value="Genomic_DNA"/>
</dbReference>
<dbReference type="AlphaFoldDB" id="A0A512E4K1"/>
<dbReference type="RefSeq" id="WP_044435702.1">
    <property type="nucleotide sequence ID" value="NZ_BJYZ01000120.1"/>
</dbReference>
<comment type="caution">
    <text evidence="2">The sequence shown here is derived from an EMBL/GenBank/DDBJ whole genome shotgun (WGS) entry which is preliminary data.</text>
</comment>
<dbReference type="OrthoDB" id="7304956at2"/>